<gene>
    <name evidence="1" type="ORF">VB695_12195</name>
</gene>
<dbReference type="EMBL" id="JAYGHK010000034">
    <property type="protein sequence ID" value="MEA5608819.1"/>
    <property type="molecule type" value="Genomic_DNA"/>
</dbReference>
<sequence>MRKSKSFNIRQSIAKSLFNTRTQTHTQPLQVMSKNINLNQTTQDTSITNELEIDIALSFLNACKYVLAWIICLCIYSSM</sequence>
<keyword evidence="2" id="KW-1185">Reference proteome</keyword>
<proteinExistence type="predicted"/>
<accession>A0ABU5URE5</accession>
<dbReference type="Proteomes" id="UP001303285">
    <property type="component" value="Unassembled WGS sequence"/>
</dbReference>
<evidence type="ECO:0000313" key="2">
    <source>
        <dbReference type="Proteomes" id="UP001303285"/>
    </source>
</evidence>
<comment type="caution">
    <text evidence="1">The sequence shown here is derived from an EMBL/GenBank/DDBJ whole genome shotgun (WGS) entry which is preliminary data.</text>
</comment>
<reference evidence="1 2" key="1">
    <citation type="submission" date="2023-12" db="EMBL/GenBank/DDBJ databases">
        <title>Baltic Sea Cyanobacteria.</title>
        <authorList>
            <person name="Delbaje E."/>
            <person name="Fewer D.P."/>
            <person name="Shishido T.K."/>
        </authorList>
    </citation>
    <scope>NUCLEOTIDE SEQUENCE [LARGE SCALE GENOMIC DNA]</scope>
    <source>
        <strain evidence="1 2">UHCC 0060</strain>
    </source>
</reference>
<organism evidence="1 2">
    <name type="scientific">Nodularia spumigena UHCC 0060</name>
    <dbReference type="NCBI Taxonomy" id="3110300"/>
    <lineage>
        <taxon>Bacteria</taxon>
        <taxon>Bacillati</taxon>
        <taxon>Cyanobacteriota</taxon>
        <taxon>Cyanophyceae</taxon>
        <taxon>Nostocales</taxon>
        <taxon>Nodulariaceae</taxon>
        <taxon>Nodularia</taxon>
    </lineage>
</organism>
<name>A0ABU5URE5_NODSP</name>
<evidence type="ECO:0000313" key="1">
    <source>
        <dbReference type="EMBL" id="MEA5608819.1"/>
    </source>
</evidence>
<protein>
    <submittedName>
        <fullName evidence="1">Uncharacterized protein</fullName>
    </submittedName>
</protein>